<accession>A0ACB9DHB8</accession>
<gene>
    <name evidence="1" type="ORF">L6452_08284</name>
</gene>
<evidence type="ECO:0000313" key="1">
    <source>
        <dbReference type="EMBL" id="KAI3745873.1"/>
    </source>
</evidence>
<organism evidence="1 2">
    <name type="scientific">Arctium lappa</name>
    <name type="common">Greater burdock</name>
    <name type="synonym">Lappa major</name>
    <dbReference type="NCBI Taxonomy" id="4217"/>
    <lineage>
        <taxon>Eukaryota</taxon>
        <taxon>Viridiplantae</taxon>
        <taxon>Streptophyta</taxon>
        <taxon>Embryophyta</taxon>
        <taxon>Tracheophyta</taxon>
        <taxon>Spermatophyta</taxon>
        <taxon>Magnoliopsida</taxon>
        <taxon>eudicotyledons</taxon>
        <taxon>Gunneridae</taxon>
        <taxon>Pentapetalae</taxon>
        <taxon>asterids</taxon>
        <taxon>campanulids</taxon>
        <taxon>Asterales</taxon>
        <taxon>Asteraceae</taxon>
        <taxon>Carduoideae</taxon>
        <taxon>Cardueae</taxon>
        <taxon>Arctiinae</taxon>
        <taxon>Arctium</taxon>
    </lineage>
</organism>
<comment type="caution">
    <text evidence="1">The sequence shown here is derived from an EMBL/GenBank/DDBJ whole genome shotgun (WGS) entry which is preliminary data.</text>
</comment>
<dbReference type="Proteomes" id="UP001055879">
    <property type="component" value="Linkage Group LG03"/>
</dbReference>
<proteinExistence type="predicted"/>
<name>A0ACB9DHB8_ARCLA</name>
<keyword evidence="2" id="KW-1185">Reference proteome</keyword>
<evidence type="ECO:0000313" key="2">
    <source>
        <dbReference type="Proteomes" id="UP001055879"/>
    </source>
</evidence>
<reference evidence="2" key="1">
    <citation type="journal article" date="2022" name="Mol. Ecol. Resour.">
        <title>The genomes of chicory, endive, great burdock and yacon provide insights into Asteraceae palaeo-polyploidization history and plant inulin production.</title>
        <authorList>
            <person name="Fan W."/>
            <person name="Wang S."/>
            <person name="Wang H."/>
            <person name="Wang A."/>
            <person name="Jiang F."/>
            <person name="Liu H."/>
            <person name="Zhao H."/>
            <person name="Xu D."/>
            <person name="Zhang Y."/>
        </authorList>
    </citation>
    <scope>NUCLEOTIDE SEQUENCE [LARGE SCALE GENOMIC DNA]</scope>
    <source>
        <strain evidence="2">cv. Niubang</strain>
    </source>
</reference>
<sequence>MPQDARKILEPLSKDQLVDVLQTVVVRDPTVLDAILSDVKPPLIRASIGLFVIWGARRSVFSSFGELEDVVVADKAIGKSRGYGFVTYKHNDGAILALKEPNKKIDGRIVVAQLVAARESGCIDVSKRKIYVGNTEQGAKSSLIDPMKNIDGHHVTCKLATDGKKGKVRGSIGVYGDVVPSTRSMPGTQSQHLVISYEVGYCEAKGVSCCG</sequence>
<reference evidence="1 2" key="2">
    <citation type="journal article" date="2022" name="Mol. Ecol. Resour.">
        <title>The genomes of chicory, endive, great burdock and yacon provide insights into Asteraceae paleo-polyploidization history and plant inulin production.</title>
        <authorList>
            <person name="Fan W."/>
            <person name="Wang S."/>
            <person name="Wang H."/>
            <person name="Wang A."/>
            <person name="Jiang F."/>
            <person name="Liu H."/>
            <person name="Zhao H."/>
            <person name="Xu D."/>
            <person name="Zhang Y."/>
        </authorList>
    </citation>
    <scope>NUCLEOTIDE SEQUENCE [LARGE SCALE GENOMIC DNA]</scope>
    <source>
        <strain evidence="2">cv. Niubang</strain>
    </source>
</reference>
<dbReference type="EMBL" id="CM042049">
    <property type="protein sequence ID" value="KAI3745873.1"/>
    <property type="molecule type" value="Genomic_DNA"/>
</dbReference>
<protein>
    <submittedName>
        <fullName evidence="1">Uncharacterized protein</fullName>
    </submittedName>
</protein>